<evidence type="ECO:0000256" key="2">
    <source>
        <dbReference type="SAM" id="MobiDB-lite"/>
    </source>
</evidence>
<dbReference type="InterPro" id="IPR044927">
    <property type="entry name" value="Endonuclea_NS_2"/>
</dbReference>
<feature type="coiled-coil region" evidence="1">
    <location>
        <begin position="1499"/>
        <end position="1550"/>
    </location>
</feature>
<keyword evidence="6" id="KW-1185">Reference proteome</keyword>
<accession>A0ABR8E0L0</accession>
<feature type="coiled-coil region" evidence="1">
    <location>
        <begin position="991"/>
        <end position="1077"/>
    </location>
</feature>
<dbReference type="Gene3D" id="1.20.120.20">
    <property type="entry name" value="Apolipoprotein"/>
    <property type="match status" value="1"/>
</dbReference>
<feature type="compositionally biased region" description="Low complexity" evidence="2">
    <location>
        <begin position="576"/>
        <end position="607"/>
    </location>
</feature>
<gene>
    <name evidence="5" type="ORF">H6G97_38155</name>
</gene>
<evidence type="ECO:0000313" key="5">
    <source>
        <dbReference type="EMBL" id="MBD2534948.1"/>
    </source>
</evidence>
<protein>
    <submittedName>
        <fullName evidence="5">DUF4157 domain-containing protein</fullName>
    </submittedName>
</protein>
<evidence type="ECO:0000259" key="3">
    <source>
        <dbReference type="Pfam" id="PF13699"/>
    </source>
</evidence>
<feature type="region of interest" description="Disordered" evidence="2">
    <location>
        <begin position="1"/>
        <end position="42"/>
    </location>
</feature>
<evidence type="ECO:0000313" key="6">
    <source>
        <dbReference type="Proteomes" id="UP000623440"/>
    </source>
</evidence>
<feature type="compositionally biased region" description="Basic and acidic residues" evidence="2">
    <location>
        <begin position="705"/>
        <end position="734"/>
    </location>
</feature>
<feature type="region of interest" description="Disordered" evidence="2">
    <location>
        <begin position="474"/>
        <end position="670"/>
    </location>
</feature>
<reference evidence="5 6" key="1">
    <citation type="journal article" date="2020" name="ISME J.">
        <title>Comparative genomics reveals insights into cyanobacterial evolution and habitat adaptation.</title>
        <authorList>
            <person name="Chen M.Y."/>
            <person name="Teng W.K."/>
            <person name="Zhao L."/>
            <person name="Hu C.X."/>
            <person name="Zhou Y.K."/>
            <person name="Han B.P."/>
            <person name="Song L.R."/>
            <person name="Shu W.S."/>
        </authorList>
    </citation>
    <scope>NUCLEOTIDE SEQUENCE [LARGE SCALE GENOMIC DNA]</scope>
    <source>
        <strain evidence="5 6">FACHB-838</strain>
    </source>
</reference>
<feature type="region of interest" description="Disordered" evidence="2">
    <location>
        <begin position="1373"/>
        <end position="1432"/>
    </location>
</feature>
<dbReference type="Gene3D" id="1.10.150.320">
    <property type="entry name" value="Photosystem II 12 kDa extrinsic protein"/>
    <property type="match status" value="1"/>
</dbReference>
<feature type="domain" description="Type VII secretion system protein EssD-like" evidence="4">
    <location>
        <begin position="1612"/>
        <end position="1684"/>
    </location>
</feature>
<organism evidence="5 6">
    <name type="scientific">Nostoc flagelliforme FACHB-838</name>
    <dbReference type="NCBI Taxonomy" id="2692904"/>
    <lineage>
        <taxon>Bacteria</taxon>
        <taxon>Bacillati</taxon>
        <taxon>Cyanobacteriota</taxon>
        <taxon>Cyanophyceae</taxon>
        <taxon>Nostocales</taxon>
        <taxon>Nostocaceae</taxon>
        <taxon>Nostoc</taxon>
    </lineage>
</organism>
<feature type="region of interest" description="Disordered" evidence="2">
    <location>
        <begin position="124"/>
        <end position="147"/>
    </location>
</feature>
<dbReference type="InterPro" id="IPR025295">
    <property type="entry name" value="eCIS_core_dom"/>
</dbReference>
<dbReference type="Gene3D" id="3.40.570.10">
    <property type="entry name" value="Extracellular Endonuclease, subunit A"/>
    <property type="match status" value="1"/>
</dbReference>
<keyword evidence="1" id="KW-0175">Coiled coil</keyword>
<feature type="compositionally biased region" description="Basic residues" evidence="2">
    <location>
        <begin position="1"/>
        <end position="11"/>
    </location>
</feature>
<dbReference type="InterPro" id="IPR044929">
    <property type="entry name" value="DNA/RNA_non-sp_Endonuclease_sf"/>
</dbReference>
<comment type="caution">
    <text evidence="5">The sequence shown here is derived from an EMBL/GenBank/DDBJ whole genome shotgun (WGS) entry which is preliminary data.</text>
</comment>
<dbReference type="RefSeq" id="WP_190945825.1">
    <property type="nucleotide sequence ID" value="NZ_JACJSI010000215.1"/>
</dbReference>
<feature type="compositionally biased region" description="Polar residues" evidence="2">
    <location>
        <begin position="787"/>
        <end position="803"/>
    </location>
</feature>
<dbReference type="Pfam" id="PF12836">
    <property type="entry name" value="HHH_3"/>
    <property type="match status" value="1"/>
</dbReference>
<feature type="domain" description="eCIS core" evidence="3">
    <location>
        <begin position="376"/>
        <end position="452"/>
    </location>
</feature>
<dbReference type="InterPro" id="IPR016641">
    <property type="entry name" value="EGD2/NACA0like"/>
</dbReference>
<feature type="compositionally biased region" description="Basic and acidic residues" evidence="2">
    <location>
        <begin position="484"/>
        <end position="498"/>
    </location>
</feature>
<dbReference type="Proteomes" id="UP000623440">
    <property type="component" value="Unassembled WGS sequence"/>
</dbReference>
<dbReference type="EMBL" id="JACJSI010000215">
    <property type="protein sequence ID" value="MBD2534948.1"/>
    <property type="molecule type" value="Genomic_DNA"/>
</dbReference>
<dbReference type="PANTHER" id="PTHR21713">
    <property type="entry name" value="NASCENT POLYPEPTIDE ASSOCIATED COMPLEX ALPHA SUBUNIT-RELATED"/>
    <property type="match status" value="1"/>
</dbReference>
<evidence type="ECO:0000259" key="4">
    <source>
        <dbReference type="Pfam" id="PF13930"/>
    </source>
</evidence>
<dbReference type="Pfam" id="PF13930">
    <property type="entry name" value="Endonuclea_NS_2"/>
    <property type="match status" value="1"/>
</dbReference>
<feature type="region of interest" description="Disordered" evidence="2">
    <location>
        <begin position="690"/>
        <end position="803"/>
    </location>
</feature>
<dbReference type="SUPFAM" id="SSF81585">
    <property type="entry name" value="PsbU/PolX domain-like"/>
    <property type="match status" value="1"/>
</dbReference>
<proteinExistence type="predicted"/>
<feature type="compositionally biased region" description="Polar residues" evidence="2">
    <location>
        <begin position="15"/>
        <end position="42"/>
    </location>
</feature>
<feature type="compositionally biased region" description="Polar residues" evidence="2">
    <location>
        <begin position="549"/>
        <end position="559"/>
    </location>
</feature>
<sequence>MSDRTFRRHNAGRLNHTNSSLVSSNIPTLANPTRGFTPTNNTPLQTVTETADELIETQSTDEQFLESEAIKEKPLSHDISRMSLRSPQAKFAINEPENLDGQETSGIAHQVMQRMSEPVDTQFTQHEELPEDQDQLSEDQNQLPEDEDQLQMKSLGESFSLQREELPEDQDQLQMKHQVTSFQAFTEVQPSNKGLGHDISRISLRRPQTKLTVNEPGDVYEQEADKVAQQVMQRMSEPAGNQQSIQREELPEEEEELQMKSLTASSQTVSGMQPLTHDISRMSLRLQTRLTVNQPGDIYEQEADRVAGQVMQRMSESVNRQSIQREALPEEKDQLQMKSLADSITPVVQRKGGGGIAATSELETSIQQARGGGQLLSDDIRQPMEQAFGTDFSSVKIHTDSRSDHLNQSVQARAFTTGQDIFFRQGEYSPGSDGGKELLAHELTHVVQQNGGAVQPKSIPDQGVKNNKIQTKAFLTSPSIEQPIQRRENPQQQPERDNQGQVEQATVKADVQNREGQRQAPVNKGVAAASPPADGGGAAAGTSGNPSANQNKNNPQQQGEADKQGQLKQADPKANPQQGQQPPDGKGSVAAGLPGAEAGGEKAPASANDDPGFQAVVGTTKEVAAKQKKHEPAKNKAQEAQSAAVPPGNEVDSKAQANQVGEMEQTETPQFDAADFKAKLMERIADVAPKNLEEADNFKNNNKLDSVKGDLSGKVDEEQKASQKPLEEKAKETPDTSGIESKKVTPLSANDPGAPASDIGAEKAAPKPKGQSEVEAPLQQDSKKLDQQMSEANVTEEQLANSNEPEFQGALKAKEEAQTNAVQAPPKYRQQEQDLVKNAQAAALGTAQQNLQDMHGVRTQQLGQVGEQQVGAKSKDEQARVKVATDINKIYEDTKVQVEKTLGDLDSKVQQEFDAGAAEAKKVFEDYVDQRMKKYKDDRYSGFWGPGKWLIDKLFGMPSEVNAFYEEGRQMYIGKMDAVIDKVITIISKGLTQAKAEIAKGKQKIEKYVNQLPEDLKGVGQQAATEIQGKFEELQQSVSDKENELIDTLAQKYQENLKAVDDRINQMKEENKGLVQKAIDFVVGVVKTIIELGKLLLQVLAKAASIIPKILQDPIGFLKNVVQGIKQGFQNFVKNIGKHLQQGLIGWLTGTLAEAGVTMPESFDMKGIFGLVMEVLGLGYEGIRKQAVKKFGRRKAELLEERSEIYQIIAAEGVAGLWQFVQDQIGDLRALVLDPLKDFVIQNVIEAGVTWILSLFNPASAFIKACQAIYEIVMFFIERASQIAELINAIIDAIVAIASGSIEAAAKGIEDALAKALPVVISFLASLLGLGGISQKVQAIIAKVRRPFEKALLWVIEKEVKLVAGIEKKFDRSKGNKEKNKHKDKDNKSEEKTREQKAKDNKSDQKTREQKAKDNKSDQKTRGQKAKDKYNKTLEKGKEKVAAIVEWWKAKKKFKASDGETHTLFFKGADRNSTLMVASKNPKPYTQFLEWVEGNETLNDDKTKAIKEAKLIAQDIEQETTRPLGKKLSSAQKEKAMKEKKENIEKLLQKLQTPTAKLFGSDLPDWQPPKLGGVNSAGFGKWMKAEALTKVKVGSGSAPTQAKHDIYDILNKRRDKGGSASYYVRGHLLNEKLGGEGKWENMTPLSRAGNGEHEAQFESLVKAAVNSGAIMEYHVEPIYQQRSDKTSLKAEVDKLYPSSPKDTVEIKEIIDAEDHVPVALTCHTQRLEKVNNKLQGVGTPRAWSLINEVKRNADDYFIQNSPSKKSEPIDINSASLNELENIPGITKSQAEDIHKVVQNRKRPFGQYDTLARETGIGLPELKKLKENGNIVLR</sequence>
<dbReference type="Pfam" id="PF13699">
    <property type="entry name" value="eCIS_core"/>
    <property type="match status" value="1"/>
</dbReference>
<name>A0ABR8E0L0_9NOSO</name>
<evidence type="ECO:0000256" key="1">
    <source>
        <dbReference type="SAM" id="Coils"/>
    </source>
</evidence>